<dbReference type="Proteomes" id="UP000190135">
    <property type="component" value="Unassembled WGS sequence"/>
</dbReference>
<dbReference type="SUPFAM" id="SSF53067">
    <property type="entry name" value="Actin-like ATPase domain"/>
    <property type="match status" value="2"/>
</dbReference>
<evidence type="ECO:0000313" key="2">
    <source>
        <dbReference type="EMBL" id="SKA06065.1"/>
    </source>
</evidence>
<dbReference type="InterPro" id="IPR043129">
    <property type="entry name" value="ATPase_NBD"/>
</dbReference>
<sequence>MDLMIGIDGGGTGCRAAVAGADGRVLGTGTAGAANIVTDLATSHTHIIEAAEAACRDAGLQPEKLAEMPAVLGLAGANVGGNGRLLEGMLPFARSAVVSDALTALVGALGPHDGAMAIIGTGSIFAARAEGAVRFVGGWGFKVGDLGGGARLGRALLEEALLAYDGIHPRSPLTQRVLAHFGNDPQAIVEFAHTARPLDFGTFAPWIIAAAGTSDPVAERLLDEGRRAVEEALAALMPAGCDRLCLLGGLSAAYAGLLSSRFGAILKQPFGDALHGALAIARERFGPGGANQP</sequence>
<dbReference type="EMBL" id="FUXL01000005">
    <property type="protein sequence ID" value="SKA06065.1"/>
    <property type="molecule type" value="Genomic_DNA"/>
</dbReference>
<feature type="domain" description="ATPase BadF/BadG/BcrA/BcrD type" evidence="1">
    <location>
        <begin position="5"/>
        <end position="254"/>
    </location>
</feature>
<evidence type="ECO:0000313" key="3">
    <source>
        <dbReference type="Proteomes" id="UP000190135"/>
    </source>
</evidence>
<name>A0A1T4QQU2_9HYPH</name>
<dbReference type="PANTHER" id="PTHR43190:SF3">
    <property type="entry name" value="N-ACETYL-D-GLUCOSAMINE KINASE"/>
    <property type="match status" value="1"/>
</dbReference>
<dbReference type="Pfam" id="PF01869">
    <property type="entry name" value="BcrAD_BadFG"/>
    <property type="match status" value="1"/>
</dbReference>
<dbReference type="AlphaFoldDB" id="A0A1T4QQU2"/>
<dbReference type="PANTHER" id="PTHR43190">
    <property type="entry name" value="N-ACETYL-D-GLUCOSAMINE KINASE"/>
    <property type="match status" value="1"/>
</dbReference>
<dbReference type="STRING" id="1365950.SAMN05428963_105195"/>
<protein>
    <submittedName>
        <fullName evidence="2">Glucosamine kinase</fullName>
    </submittedName>
</protein>
<dbReference type="CDD" id="cd24082">
    <property type="entry name" value="ASKHA_NBD_GspK-like"/>
    <property type="match status" value="1"/>
</dbReference>
<keyword evidence="2" id="KW-0808">Transferase</keyword>
<dbReference type="GO" id="GO:0016301">
    <property type="term" value="F:kinase activity"/>
    <property type="evidence" value="ECO:0007669"/>
    <property type="project" value="UniProtKB-KW"/>
</dbReference>
<dbReference type="InterPro" id="IPR002731">
    <property type="entry name" value="ATPase_BadF"/>
</dbReference>
<gene>
    <name evidence="2" type="ORF">SAMN05428963_105195</name>
</gene>
<dbReference type="Gene3D" id="3.30.420.40">
    <property type="match status" value="2"/>
</dbReference>
<evidence type="ECO:0000259" key="1">
    <source>
        <dbReference type="Pfam" id="PF01869"/>
    </source>
</evidence>
<accession>A0A1T4QQU2</accession>
<organism evidence="2 3">
    <name type="scientific">Consotaella salsifontis</name>
    <dbReference type="NCBI Taxonomy" id="1365950"/>
    <lineage>
        <taxon>Bacteria</taxon>
        <taxon>Pseudomonadati</taxon>
        <taxon>Pseudomonadota</taxon>
        <taxon>Alphaproteobacteria</taxon>
        <taxon>Hyphomicrobiales</taxon>
        <taxon>Aurantimonadaceae</taxon>
        <taxon>Consotaella</taxon>
    </lineage>
</organism>
<proteinExistence type="predicted"/>
<reference evidence="3" key="1">
    <citation type="submission" date="2017-02" db="EMBL/GenBank/DDBJ databases">
        <authorList>
            <person name="Varghese N."/>
            <person name="Submissions S."/>
        </authorList>
    </citation>
    <scope>NUCLEOTIDE SEQUENCE [LARGE SCALE GENOMIC DNA]</scope>
    <source>
        <strain evidence="3">USBA 369</strain>
    </source>
</reference>
<keyword evidence="2" id="KW-0418">Kinase</keyword>
<dbReference type="InterPro" id="IPR052519">
    <property type="entry name" value="Euk-type_GlcNAc_Kinase"/>
</dbReference>
<keyword evidence="3" id="KW-1185">Reference proteome</keyword>